<reference evidence="2 3" key="1">
    <citation type="submission" date="2015-12" db="EMBL/GenBank/DDBJ databases">
        <title>Bacillus cereus Group isolate.</title>
        <authorList>
            <person name="Kovac J."/>
        </authorList>
    </citation>
    <scope>NUCLEOTIDE SEQUENCE [LARGE SCALE GENOMIC DNA]</scope>
    <source>
        <strain evidence="2 3">FSL W8-0275</strain>
    </source>
</reference>
<evidence type="ECO:0000259" key="1">
    <source>
        <dbReference type="PROSITE" id="PS51186"/>
    </source>
</evidence>
<keyword evidence="2" id="KW-0808">Transferase</keyword>
<dbReference type="Pfam" id="PF18014">
    <property type="entry name" value="Acetyltransf_18"/>
    <property type="match status" value="1"/>
</dbReference>
<dbReference type="Proteomes" id="UP000075591">
    <property type="component" value="Unassembled WGS sequence"/>
</dbReference>
<feature type="domain" description="N-acetyltransferase" evidence="1">
    <location>
        <begin position="1"/>
        <end position="142"/>
    </location>
</feature>
<protein>
    <submittedName>
        <fullName evidence="2">Acetyltransferase</fullName>
    </submittedName>
</protein>
<evidence type="ECO:0000313" key="3">
    <source>
        <dbReference type="Proteomes" id="UP000075591"/>
    </source>
</evidence>
<name>A0A150B850_BACCE</name>
<proteinExistence type="predicted"/>
<dbReference type="PATRIC" id="fig|1396.432.peg.3010"/>
<dbReference type="SUPFAM" id="SSF55729">
    <property type="entry name" value="Acyl-CoA N-acyltransferases (Nat)"/>
    <property type="match status" value="1"/>
</dbReference>
<organism evidence="2 3">
    <name type="scientific">Bacillus cereus</name>
    <dbReference type="NCBI Taxonomy" id="1396"/>
    <lineage>
        <taxon>Bacteria</taxon>
        <taxon>Bacillati</taxon>
        <taxon>Bacillota</taxon>
        <taxon>Bacilli</taxon>
        <taxon>Bacillales</taxon>
        <taxon>Bacillaceae</taxon>
        <taxon>Bacillus</taxon>
        <taxon>Bacillus cereus group</taxon>
    </lineage>
</organism>
<dbReference type="Gene3D" id="3.40.630.90">
    <property type="match status" value="1"/>
</dbReference>
<sequence>MKIIKLDKTYIFDLLDLCKAIGWLQDKAFMKKQFEMYLSLGTLVGYMHKNKLIAAGGVFPFKDRFSTIGMLIVHPNFQGRGIGRTLLNHCLEHTHPKQPIALIATKAGEPLYTSCGFQTVTTIHRFEKQTTKTHITPTKQVKEKDLISLISLDQITTGADRSLLYSLLLPKTSHSFKIERHNCIEAFSLCIQKGNILCINPLIAKREEDAIQLLQNICECWNGTVRIDVPHSQFIFRKFLQTENFQEMLLSPLMIKNGSQLPGNRNMLFAMIDTAFSVMLERGHLIEAI</sequence>
<gene>
    <name evidence="2" type="ORF">AT274_17490</name>
</gene>
<dbReference type="PANTHER" id="PTHR47237:SF2">
    <property type="entry name" value="BLL4206 PROTEIN"/>
    <property type="match status" value="1"/>
</dbReference>
<dbReference type="RefSeq" id="WP_017560003.1">
    <property type="nucleotide sequence ID" value="NZ_JARPVK010000001.1"/>
</dbReference>
<dbReference type="InterPro" id="IPR052729">
    <property type="entry name" value="Acyl/Acetyltrans_Enzymes"/>
</dbReference>
<accession>A0A150B850</accession>
<evidence type="ECO:0000313" key="2">
    <source>
        <dbReference type="EMBL" id="KXY04780.1"/>
    </source>
</evidence>
<dbReference type="InterPro" id="IPR016181">
    <property type="entry name" value="Acyl_CoA_acyltransferase"/>
</dbReference>
<dbReference type="GO" id="GO:0016747">
    <property type="term" value="F:acyltransferase activity, transferring groups other than amino-acyl groups"/>
    <property type="evidence" value="ECO:0007669"/>
    <property type="project" value="InterPro"/>
</dbReference>
<comment type="caution">
    <text evidence="2">The sequence shown here is derived from an EMBL/GenBank/DDBJ whole genome shotgun (WGS) entry which is preliminary data.</text>
</comment>
<dbReference type="InterPro" id="IPR041496">
    <property type="entry name" value="YitH/HolE_GNAT"/>
</dbReference>
<dbReference type="InterPro" id="IPR000182">
    <property type="entry name" value="GNAT_dom"/>
</dbReference>
<dbReference type="EMBL" id="LOMT01000001">
    <property type="protein sequence ID" value="KXY04780.1"/>
    <property type="molecule type" value="Genomic_DNA"/>
</dbReference>
<dbReference type="Pfam" id="PF13508">
    <property type="entry name" value="Acetyltransf_7"/>
    <property type="match status" value="1"/>
</dbReference>
<dbReference type="PANTHER" id="PTHR47237">
    <property type="entry name" value="SLL0310 PROTEIN"/>
    <property type="match status" value="1"/>
</dbReference>
<dbReference type="Gene3D" id="3.40.630.30">
    <property type="match status" value="1"/>
</dbReference>
<dbReference type="PROSITE" id="PS51186">
    <property type="entry name" value="GNAT"/>
    <property type="match status" value="1"/>
</dbReference>
<dbReference type="AlphaFoldDB" id="A0A150B850"/>
<dbReference type="CDD" id="cd04301">
    <property type="entry name" value="NAT_SF"/>
    <property type="match status" value="1"/>
</dbReference>